<evidence type="ECO:0000256" key="2">
    <source>
        <dbReference type="ARBA" id="ARBA00022490"/>
    </source>
</evidence>
<dbReference type="GO" id="GO:0000156">
    <property type="term" value="F:phosphorelay response regulator activity"/>
    <property type="evidence" value="ECO:0007669"/>
    <property type="project" value="TreeGrafter"/>
</dbReference>
<dbReference type="GO" id="GO:0006355">
    <property type="term" value="P:regulation of DNA-templated transcription"/>
    <property type="evidence" value="ECO:0007669"/>
    <property type="project" value="InterPro"/>
</dbReference>
<dbReference type="Gene3D" id="6.10.250.690">
    <property type="match status" value="1"/>
</dbReference>
<dbReference type="Pfam" id="PF00486">
    <property type="entry name" value="Trans_reg_C"/>
    <property type="match status" value="1"/>
</dbReference>
<dbReference type="Gene3D" id="3.40.50.2300">
    <property type="match status" value="1"/>
</dbReference>
<evidence type="ECO:0000313" key="13">
    <source>
        <dbReference type="Proteomes" id="UP000295765"/>
    </source>
</evidence>
<dbReference type="Pfam" id="PF00072">
    <property type="entry name" value="Response_reg"/>
    <property type="match status" value="1"/>
</dbReference>
<dbReference type="InterPro" id="IPR036388">
    <property type="entry name" value="WH-like_DNA-bd_sf"/>
</dbReference>
<dbReference type="SUPFAM" id="SSF46894">
    <property type="entry name" value="C-terminal effector domain of the bipartite response regulators"/>
    <property type="match status" value="1"/>
</dbReference>
<evidence type="ECO:0000256" key="5">
    <source>
        <dbReference type="ARBA" id="ARBA00023015"/>
    </source>
</evidence>
<dbReference type="SUPFAM" id="SSF52172">
    <property type="entry name" value="CheY-like"/>
    <property type="match status" value="1"/>
</dbReference>
<evidence type="ECO:0000256" key="4">
    <source>
        <dbReference type="ARBA" id="ARBA00023012"/>
    </source>
</evidence>
<proteinExistence type="predicted"/>
<dbReference type="InterPro" id="IPR011006">
    <property type="entry name" value="CheY-like_superfamily"/>
</dbReference>
<feature type="domain" description="OmpR/PhoB-type" evidence="11">
    <location>
        <begin position="145"/>
        <end position="245"/>
    </location>
</feature>
<dbReference type="SMART" id="SM00448">
    <property type="entry name" value="REC"/>
    <property type="match status" value="1"/>
</dbReference>
<reference evidence="12 13" key="1">
    <citation type="submission" date="2019-03" db="EMBL/GenBank/DDBJ databases">
        <title>Genomic Encyclopedia of Type Strains, Phase IV (KMG-IV): sequencing the most valuable type-strain genomes for metagenomic binning, comparative biology and taxonomic classification.</title>
        <authorList>
            <person name="Goeker M."/>
        </authorList>
    </citation>
    <scope>NUCLEOTIDE SEQUENCE [LARGE SCALE GENOMIC DNA]</scope>
    <source>
        <strain evidence="12 13">DSM 25287</strain>
    </source>
</reference>
<feature type="domain" description="Response regulatory" evidence="10">
    <location>
        <begin position="16"/>
        <end position="129"/>
    </location>
</feature>
<dbReference type="InterPro" id="IPR016032">
    <property type="entry name" value="Sig_transdc_resp-reg_C-effctor"/>
</dbReference>
<evidence type="ECO:0000256" key="8">
    <source>
        <dbReference type="PROSITE-ProRule" id="PRU00169"/>
    </source>
</evidence>
<dbReference type="PANTHER" id="PTHR48111:SF4">
    <property type="entry name" value="DNA-BINDING DUAL TRANSCRIPTIONAL REGULATOR OMPR"/>
    <property type="match status" value="1"/>
</dbReference>
<evidence type="ECO:0000256" key="9">
    <source>
        <dbReference type="PROSITE-ProRule" id="PRU01091"/>
    </source>
</evidence>
<gene>
    <name evidence="12" type="ORF">EV699_11311</name>
</gene>
<sequence>METSHSLPMPVASTAHILVVDDDPSIRQMVADYLSDNELQVTALATGREIAQVLSRETIDLLVLDLRLPGEDGLQIARRLREDSDLPIIILTARKDEADRVMGLELGADDYLTKPFSPRELLARIRALLRRSRTHATVAEGLAKIRAYRFCGWELNARLRRLKNPGGETVELTNSQFNLLVAFLAAPQRVLSRDQLLQMSRLHDDEVYDRSIDTQVGRLRRKLVFGPAPVPLIRTERGAGYVFTQPVEAVH</sequence>
<dbReference type="Proteomes" id="UP000295765">
    <property type="component" value="Unassembled WGS sequence"/>
</dbReference>
<evidence type="ECO:0000256" key="1">
    <source>
        <dbReference type="ARBA" id="ARBA00004496"/>
    </source>
</evidence>
<evidence type="ECO:0000259" key="11">
    <source>
        <dbReference type="PROSITE" id="PS51755"/>
    </source>
</evidence>
<dbReference type="FunFam" id="1.10.10.10:FF:000099">
    <property type="entry name" value="Two-component system response regulator TorR"/>
    <property type="match status" value="1"/>
</dbReference>
<dbReference type="EMBL" id="SLWY01000013">
    <property type="protein sequence ID" value="TCO80533.1"/>
    <property type="molecule type" value="Genomic_DNA"/>
</dbReference>
<dbReference type="GO" id="GO:0005829">
    <property type="term" value="C:cytosol"/>
    <property type="evidence" value="ECO:0007669"/>
    <property type="project" value="TreeGrafter"/>
</dbReference>
<comment type="caution">
    <text evidence="12">The sequence shown here is derived from an EMBL/GenBank/DDBJ whole genome shotgun (WGS) entry which is preliminary data.</text>
</comment>
<keyword evidence="4" id="KW-0902">Two-component regulatory system</keyword>
<dbReference type="PROSITE" id="PS51755">
    <property type="entry name" value="OMPR_PHOB"/>
    <property type="match status" value="1"/>
</dbReference>
<comment type="subcellular location">
    <subcellularLocation>
        <location evidence="1">Cytoplasm</location>
    </subcellularLocation>
</comment>
<dbReference type="GO" id="GO:0000976">
    <property type="term" value="F:transcription cis-regulatory region binding"/>
    <property type="evidence" value="ECO:0007669"/>
    <property type="project" value="TreeGrafter"/>
</dbReference>
<dbReference type="CDD" id="cd17574">
    <property type="entry name" value="REC_OmpR"/>
    <property type="match status" value="1"/>
</dbReference>
<dbReference type="Gene3D" id="1.10.10.10">
    <property type="entry name" value="Winged helix-like DNA-binding domain superfamily/Winged helix DNA-binding domain"/>
    <property type="match status" value="1"/>
</dbReference>
<keyword evidence="6 9" id="KW-0238">DNA-binding</keyword>
<evidence type="ECO:0000313" key="12">
    <source>
        <dbReference type="EMBL" id="TCO80533.1"/>
    </source>
</evidence>
<dbReference type="CDD" id="cd00383">
    <property type="entry name" value="trans_reg_C"/>
    <property type="match status" value="1"/>
</dbReference>
<evidence type="ECO:0000256" key="7">
    <source>
        <dbReference type="ARBA" id="ARBA00023163"/>
    </source>
</evidence>
<dbReference type="FunFam" id="3.40.50.2300:FF:000001">
    <property type="entry name" value="DNA-binding response regulator PhoB"/>
    <property type="match status" value="1"/>
</dbReference>
<keyword evidence="5" id="KW-0805">Transcription regulation</keyword>
<dbReference type="InterPro" id="IPR001789">
    <property type="entry name" value="Sig_transdc_resp-reg_receiver"/>
</dbReference>
<keyword evidence="2" id="KW-0963">Cytoplasm</keyword>
<dbReference type="GO" id="GO:0032993">
    <property type="term" value="C:protein-DNA complex"/>
    <property type="evidence" value="ECO:0007669"/>
    <property type="project" value="TreeGrafter"/>
</dbReference>
<dbReference type="PANTHER" id="PTHR48111">
    <property type="entry name" value="REGULATOR OF RPOS"/>
    <property type="match status" value="1"/>
</dbReference>
<dbReference type="InterPro" id="IPR001867">
    <property type="entry name" value="OmpR/PhoB-type_DNA-bd"/>
</dbReference>
<dbReference type="RefSeq" id="WP_243662654.1">
    <property type="nucleotide sequence ID" value="NZ_SLWY01000013.1"/>
</dbReference>
<name>A0A4R2L2H0_9GAMM</name>
<accession>A0A4R2L2H0</accession>
<keyword evidence="13" id="KW-1185">Reference proteome</keyword>
<dbReference type="SMART" id="SM00862">
    <property type="entry name" value="Trans_reg_C"/>
    <property type="match status" value="1"/>
</dbReference>
<protein>
    <submittedName>
        <fullName evidence="12">DNA-binding response OmpR family regulator</fullName>
    </submittedName>
</protein>
<keyword evidence="7" id="KW-0804">Transcription</keyword>
<organism evidence="12 13">
    <name type="scientific">Plasticicumulans lactativorans</name>
    <dbReference type="NCBI Taxonomy" id="1133106"/>
    <lineage>
        <taxon>Bacteria</taxon>
        <taxon>Pseudomonadati</taxon>
        <taxon>Pseudomonadota</taxon>
        <taxon>Gammaproteobacteria</taxon>
        <taxon>Candidatus Competibacteraceae</taxon>
        <taxon>Plasticicumulans</taxon>
    </lineage>
</organism>
<evidence type="ECO:0000259" key="10">
    <source>
        <dbReference type="PROSITE" id="PS50110"/>
    </source>
</evidence>
<feature type="modified residue" description="4-aspartylphosphate" evidence="8">
    <location>
        <position position="65"/>
    </location>
</feature>
<evidence type="ECO:0000256" key="6">
    <source>
        <dbReference type="ARBA" id="ARBA00023125"/>
    </source>
</evidence>
<dbReference type="InterPro" id="IPR039420">
    <property type="entry name" value="WalR-like"/>
</dbReference>
<dbReference type="AlphaFoldDB" id="A0A4R2L2H0"/>
<dbReference type="PROSITE" id="PS50110">
    <property type="entry name" value="RESPONSE_REGULATORY"/>
    <property type="match status" value="1"/>
</dbReference>
<feature type="DNA-binding region" description="OmpR/PhoB-type" evidence="9">
    <location>
        <begin position="145"/>
        <end position="245"/>
    </location>
</feature>
<keyword evidence="3 8" id="KW-0597">Phosphoprotein</keyword>
<evidence type="ECO:0000256" key="3">
    <source>
        <dbReference type="ARBA" id="ARBA00022553"/>
    </source>
</evidence>